<dbReference type="STRING" id="518766.Rmar_2387"/>
<dbReference type="RefSeq" id="WP_012844875.1">
    <property type="nucleotide sequence ID" value="NC_013501.1"/>
</dbReference>
<keyword evidence="2" id="KW-1185">Reference proteome</keyword>
<dbReference type="eggNOG" id="COG3203">
    <property type="taxonomic scope" value="Bacteria"/>
</dbReference>
<name>D0MEN7_RHOM4</name>
<dbReference type="Pfam" id="PF07396">
    <property type="entry name" value="Porin_O_P"/>
    <property type="match status" value="1"/>
</dbReference>
<evidence type="ECO:0000313" key="1">
    <source>
        <dbReference type="EMBL" id="ACY49265.1"/>
    </source>
</evidence>
<evidence type="ECO:0000313" key="2">
    <source>
        <dbReference type="Proteomes" id="UP000002221"/>
    </source>
</evidence>
<proteinExistence type="predicted"/>
<dbReference type="Gene3D" id="2.40.160.10">
    <property type="entry name" value="Porin"/>
    <property type="match status" value="1"/>
</dbReference>
<organism evidence="1 2">
    <name type="scientific">Rhodothermus marinus (strain ATCC 43812 / DSM 4252 / R-10)</name>
    <name type="common">Rhodothermus obamensis</name>
    <dbReference type="NCBI Taxonomy" id="518766"/>
    <lineage>
        <taxon>Bacteria</taxon>
        <taxon>Pseudomonadati</taxon>
        <taxon>Rhodothermota</taxon>
        <taxon>Rhodothermia</taxon>
        <taxon>Rhodothermales</taxon>
        <taxon>Rhodothermaceae</taxon>
        <taxon>Rhodothermus</taxon>
    </lineage>
</organism>
<dbReference type="InterPro" id="IPR010870">
    <property type="entry name" value="Porin_O/P"/>
</dbReference>
<evidence type="ECO:0008006" key="3">
    <source>
        <dbReference type="Google" id="ProtNLM"/>
    </source>
</evidence>
<dbReference type="EMBL" id="CP001807">
    <property type="protein sequence ID" value="ACY49265.1"/>
    <property type="molecule type" value="Genomic_DNA"/>
</dbReference>
<sequence length="332" mass="37453">MRYVSGLLLACLLWPTVVLGQGRISGLAFGDFYYIASHHDEALKDQNGFWFRRIYFTYDHDLGDDFAFRLRLEMNSPGNFTAGDAVPFVKDAYLRWRFSDRHELYLGISPSALFNLIESVWGYRPVEKAPADLQKLGSSREFGVALRGDLTGDGVVRYHATFGNGEGTRSEGYRGKKLALALQFFPNEAFVVEGYVDYARTAADAVTTTWHAFGAYQTEALRAGLVYEAQQVDVEQGRDRTLRYVSGFVVGRAGERLNLFGRVDRLLDPNPRGASIAYIPFATTSKATLWIAGLDLAMNDRVHFMPNIELVTYDADALDTDVYLRWTFYVTF</sequence>
<dbReference type="InterPro" id="IPR023614">
    <property type="entry name" value="Porin_dom_sf"/>
</dbReference>
<dbReference type="KEGG" id="rmr:Rmar_2387"/>
<dbReference type="Proteomes" id="UP000002221">
    <property type="component" value="Chromosome"/>
</dbReference>
<protein>
    <recommendedName>
        <fullName evidence="3">Porin</fullName>
    </recommendedName>
</protein>
<reference evidence="1 2" key="1">
    <citation type="journal article" date="2009" name="Stand. Genomic Sci.">
        <title>Complete genome sequence of Rhodothermus marinus type strain (R-10).</title>
        <authorList>
            <person name="Nolan M."/>
            <person name="Tindall B.J."/>
            <person name="Pomrenke H."/>
            <person name="Lapidus A."/>
            <person name="Copeland A."/>
            <person name="Glavina Del Rio T."/>
            <person name="Lucas S."/>
            <person name="Chen F."/>
            <person name="Tice H."/>
            <person name="Cheng J.F."/>
            <person name="Saunders E."/>
            <person name="Han C."/>
            <person name="Bruce D."/>
            <person name="Goodwin L."/>
            <person name="Chain P."/>
            <person name="Pitluck S."/>
            <person name="Ovchinikova G."/>
            <person name="Pati A."/>
            <person name="Ivanova N."/>
            <person name="Mavromatis K."/>
            <person name="Chen A."/>
            <person name="Palaniappan K."/>
            <person name="Land M."/>
            <person name="Hauser L."/>
            <person name="Chang Y.J."/>
            <person name="Jeffries C.D."/>
            <person name="Brettin T."/>
            <person name="Goker M."/>
            <person name="Bristow J."/>
            <person name="Eisen J.A."/>
            <person name="Markowitz V."/>
            <person name="Hugenholtz P."/>
            <person name="Kyrpides N.C."/>
            <person name="Klenk H.P."/>
            <person name="Detter J.C."/>
        </authorList>
    </citation>
    <scope>NUCLEOTIDE SEQUENCE [LARGE SCALE GENOMIC DNA]</scope>
    <source>
        <strain evidence="2">ATCC 43812 / DSM 4252 / R-10</strain>
    </source>
</reference>
<gene>
    <name evidence="1" type="ordered locus">Rmar_2387</name>
</gene>
<dbReference type="AlphaFoldDB" id="D0MEN7"/>
<dbReference type="OrthoDB" id="1523161at2"/>
<accession>D0MEN7</accession>
<dbReference type="HOGENOM" id="CLU_758154_0_0_10"/>
<dbReference type="SUPFAM" id="SSF56935">
    <property type="entry name" value="Porins"/>
    <property type="match status" value="1"/>
</dbReference>